<keyword evidence="1" id="KW-0472">Membrane</keyword>
<keyword evidence="1" id="KW-0812">Transmembrane</keyword>
<sequence length="220" mass="26644">MIYFPEIDLQNKKTIIIISLIVLLILFFSKLENNILLGLLVIIAIITQLNKVNENLSGLFDKKEKPYNYNNKIEKLLNEFRKYKYKSPYNYNKAMKYWKKFIKTLYILEDDKLENYNHYFEDAHNYLINSVNMFQSFVSDTNEREYVDGMKYGDYENTKEMNNISYLTKELYHEGYTLLYNLSLRLNKKWDKNPNSHNKEIVYGYPQPYDKKSKSYDYYV</sequence>
<name>A0A6C0F5P6_9ZZZZ</name>
<proteinExistence type="predicted"/>
<keyword evidence="1" id="KW-1133">Transmembrane helix</keyword>
<accession>A0A6C0F5P6</accession>
<protein>
    <submittedName>
        <fullName evidence="2">Uncharacterized protein</fullName>
    </submittedName>
</protein>
<organism evidence="2">
    <name type="scientific">viral metagenome</name>
    <dbReference type="NCBI Taxonomy" id="1070528"/>
    <lineage>
        <taxon>unclassified sequences</taxon>
        <taxon>metagenomes</taxon>
        <taxon>organismal metagenomes</taxon>
    </lineage>
</organism>
<evidence type="ECO:0000256" key="1">
    <source>
        <dbReference type="SAM" id="Phobius"/>
    </source>
</evidence>
<dbReference type="EMBL" id="MN738743">
    <property type="protein sequence ID" value="QHT36502.1"/>
    <property type="molecule type" value="Genomic_DNA"/>
</dbReference>
<feature type="transmembrane region" description="Helical" evidence="1">
    <location>
        <begin position="35"/>
        <end position="53"/>
    </location>
</feature>
<dbReference type="AlphaFoldDB" id="A0A6C0F5P6"/>
<reference evidence="2" key="1">
    <citation type="journal article" date="2020" name="Nature">
        <title>Giant virus diversity and host interactions through global metagenomics.</title>
        <authorList>
            <person name="Schulz F."/>
            <person name="Roux S."/>
            <person name="Paez-Espino D."/>
            <person name="Jungbluth S."/>
            <person name="Walsh D.A."/>
            <person name="Denef V.J."/>
            <person name="McMahon K.D."/>
            <person name="Konstantinidis K.T."/>
            <person name="Eloe-Fadrosh E.A."/>
            <person name="Kyrpides N.C."/>
            <person name="Woyke T."/>
        </authorList>
    </citation>
    <scope>NUCLEOTIDE SEQUENCE</scope>
    <source>
        <strain evidence="2">GVMAG-S-ERX555931-87</strain>
    </source>
</reference>
<evidence type="ECO:0000313" key="2">
    <source>
        <dbReference type="EMBL" id="QHT36502.1"/>
    </source>
</evidence>